<proteinExistence type="inferred from homology"/>
<dbReference type="PROSITE" id="PS51918">
    <property type="entry name" value="RADICAL_SAM"/>
    <property type="match status" value="1"/>
</dbReference>
<reference evidence="8" key="1">
    <citation type="journal article" date="2015" name="MBio">
        <title>Eco-Evolutionary Dynamics of Episomes among Ecologically Cohesive Bacterial Populations.</title>
        <authorList>
            <person name="Xue H."/>
            <person name="Cordero O.X."/>
            <person name="Camas F.M."/>
            <person name="Trimble W."/>
            <person name="Meyer F."/>
            <person name="Guglielmini J."/>
            <person name="Rocha E.P."/>
            <person name="Polz M.F."/>
        </authorList>
    </citation>
    <scope>NUCLEOTIDE SEQUENCE</scope>
    <source>
        <strain evidence="8">5S_214</strain>
    </source>
</reference>
<keyword evidence="3" id="KW-0479">Metal-binding</keyword>
<dbReference type="RefSeq" id="WP_102466503.1">
    <property type="nucleotide sequence ID" value="NZ_CAWNSN010000046.1"/>
</dbReference>
<dbReference type="GO" id="GO:0051536">
    <property type="term" value="F:iron-sulfur cluster binding"/>
    <property type="evidence" value="ECO:0007669"/>
    <property type="project" value="UniProtKB-KW"/>
</dbReference>
<evidence type="ECO:0000256" key="2">
    <source>
        <dbReference type="ARBA" id="ARBA00022691"/>
    </source>
</evidence>
<dbReference type="Pfam" id="PF04055">
    <property type="entry name" value="Radical_SAM"/>
    <property type="match status" value="1"/>
</dbReference>
<dbReference type="InterPro" id="IPR024023">
    <property type="entry name" value="rSAM_paired_HxsB"/>
</dbReference>
<feature type="domain" description="Radical SAM core" evidence="7">
    <location>
        <begin position="82"/>
        <end position="310"/>
    </location>
</feature>
<evidence type="ECO:0000256" key="1">
    <source>
        <dbReference type="ARBA" id="ARBA00001966"/>
    </source>
</evidence>
<dbReference type="InterPro" id="IPR058240">
    <property type="entry name" value="rSAM_sf"/>
</dbReference>
<dbReference type="PANTHER" id="PTHR43273">
    <property type="entry name" value="ANAEROBIC SULFATASE-MATURATING ENZYME HOMOLOG ASLB-RELATED"/>
    <property type="match status" value="1"/>
</dbReference>
<dbReference type="CDD" id="cd01335">
    <property type="entry name" value="Radical_SAM"/>
    <property type="match status" value="1"/>
</dbReference>
<keyword evidence="5" id="KW-0411">Iron-sulfur</keyword>
<organism evidence="8">
    <name type="scientific">Vibrio splendidus</name>
    <dbReference type="NCBI Taxonomy" id="29497"/>
    <lineage>
        <taxon>Bacteria</taxon>
        <taxon>Pseudomonadati</taxon>
        <taxon>Pseudomonadota</taxon>
        <taxon>Gammaproteobacteria</taxon>
        <taxon>Vibrionales</taxon>
        <taxon>Vibrionaceae</taxon>
        <taxon>Vibrio</taxon>
    </lineage>
</organism>
<evidence type="ECO:0000313" key="8">
    <source>
        <dbReference type="EMBL" id="AKN37494.1"/>
    </source>
</evidence>
<comment type="similarity">
    <text evidence="6">Belongs to the radical SAM superfamily. Anaerobic sulfatase-maturating enzyme family.</text>
</comment>
<evidence type="ECO:0000256" key="5">
    <source>
        <dbReference type="ARBA" id="ARBA00023014"/>
    </source>
</evidence>
<evidence type="ECO:0000256" key="4">
    <source>
        <dbReference type="ARBA" id="ARBA00023004"/>
    </source>
</evidence>
<dbReference type="GO" id="GO:0046872">
    <property type="term" value="F:metal ion binding"/>
    <property type="evidence" value="ECO:0007669"/>
    <property type="project" value="UniProtKB-KW"/>
</dbReference>
<sequence>MNVLPFNFEFLDSDIALLTNQAGFHAYLSRMELNSLIDKNSTDDAVIDELLERKLFICDDEYQSASVSSLASGMSKRLMSALHFNPIFMIVPTLRCDHTCHYCQVSRASVKASNYDLDPDLIPLLLERIRSLGNAPYKLEIQGGEPLLRFDLVQKIYQEAASNLGADQFEIVIATSLSLLSDDVLTWSEDKPINFSTSLDGGALTHNSNRVLKGGNSFELVKQGVEKIRRRLGPDRVATVTTVTEALLQKPEDIVDAHSALGFSDMFVRPISPYGFANKGNAKTYDIKAFIAFYEQLLKVLNRKRLAGERIIEHSALIHLRRIFNADYSGYADLKSPSGLILNCIMFNYDGRIYGSDEARMLQKTNPDIDFSLGTIQEPVIESNSLYKSILSQSFISVHPGCASCAYQPFCGSDPCQNISVFGEPIGDKSLSRFCQYHKAMFTLILKHLYVEDGIGEMLKEWLYE</sequence>
<evidence type="ECO:0000256" key="3">
    <source>
        <dbReference type="ARBA" id="ARBA00022723"/>
    </source>
</evidence>
<dbReference type="AlphaFoldDB" id="A0A0H3ZUF4"/>
<dbReference type="SFLD" id="SFLDG01386">
    <property type="entry name" value="main_SPASM_domain-containing"/>
    <property type="match status" value="1"/>
</dbReference>
<dbReference type="SFLD" id="SFLDG01384">
    <property type="entry name" value="thioether_bond_formation_requi"/>
    <property type="match status" value="1"/>
</dbReference>
<comment type="cofactor">
    <cofactor evidence="1">
        <name>[4Fe-4S] cluster</name>
        <dbReference type="ChEBI" id="CHEBI:49883"/>
    </cofactor>
</comment>
<accession>A0A0H3ZUF4</accession>
<dbReference type="PANTHER" id="PTHR43273:SF3">
    <property type="entry name" value="ANAEROBIC SULFATASE-MATURATING ENZYME HOMOLOG ASLB-RELATED"/>
    <property type="match status" value="1"/>
</dbReference>
<dbReference type="InterPro" id="IPR013785">
    <property type="entry name" value="Aldolase_TIM"/>
</dbReference>
<keyword evidence="4" id="KW-0408">Iron</keyword>
<keyword evidence="2" id="KW-0949">S-adenosyl-L-methionine</keyword>
<evidence type="ECO:0000256" key="6">
    <source>
        <dbReference type="ARBA" id="ARBA00023601"/>
    </source>
</evidence>
<dbReference type="GO" id="GO:0016491">
    <property type="term" value="F:oxidoreductase activity"/>
    <property type="evidence" value="ECO:0007669"/>
    <property type="project" value="InterPro"/>
</dbReference>
<name>A0A0H3ZUF4_VIBSP</name>
<evidence type="ECO:0000259" key="7">
    <source>
        <dbReference type="PROSITE" id="PS51918"/>
    </source>
</evidence>
<dbReference type="SFLD" id="SFLDG01067">
    <property type="entry name" value="SPASM/twitch_domain_containing"/>
    <property type="match status" value="1"/>
</dbReference>
<dbReference type="InterPro" id="IPR007197">
    <property type="entry name" value="rSAM"/>
</dbReference>
<dbReference type="NCBIfam" id="TIGR03978">
    <property type="entry name" value="rSAM_paired_1"/>
    <property type="match status" value="1"/>
</dbReference>
<dbReference type="SFLD" id="SFLDS00029">
    <property type="entry name" value="Radical_SAM"/>
    <property type="match status" value="1"/>
</dbReference>
<dbReference type="Gene3D" id="3.20.20.70">
    <property type="entry name" value="Aldolase class I"/>
    <property type="match status" value="1"/>
</dbReference>
<dbReference type="EMBL" id="KP795538">
    <property type="protein sequence ID" value="AKN37494.1"/>
    <property type="molecule type" value="Genomic_DNA"/>
</dbReference>
<protein>
    <submittedName>
        <fullName evidence="8">His-Xaa-Ser system radical SAM maturase HxsB</fullName>
    </submittedName>
</protein>
<dbReference type="SUPFAM" id="SSF102114">
    <property type="entry name" value="Radical SAM enzymes"/>
    <property type="match status" value="1"/>
</dbReference>
<dbReference type="InterPro" id="IPR023867">
    <property type="entry name" value="Sulphatase_maturase_rSAM"/>
</dbReference>